<proteinExistence type="predicted"/>
<dbReference type="GO" id="GO:0000155">
    <property type="term" value="F:phosphorelay sensor kinase activity"/>
    <property type="evidence" value="ECO:0007669"/>
    <property type="project" value="InterPro"/>
</dbReference>
<dbReference type="InterPro" id="IPR003661">
    <property type="entry name" value="HisK_dim/P_dom"/>
</dbReference>
<evidence type="ECO:0000259" key="5">
    <source>
        <dbReference type="PROSITE" id="PS50110"/>
    </source>
</evidence>
<dbReference type="InterPro" id="IPR050956">
    <property type="entry name" value="2C_system_His_kinase"/>
</dbReference>
<feature type="modified residue" description="4-aspartylphosphate" evidence="2">
    <location>
        <position position="1569"/>
    </location>
</feature>
<dbReference type="PANTHER" id="PTHR43719">
    <property type="entry name" value="TWO-COMPONENT HISTIDINE KINASE"/>
    <property type="match status" value="1"/>
</dbReference>
<evidence type="ECO:0000256" key="1">
    <source>
        <dbReference type="ARBA" id="ARBA00022553"/>
    </source>
</evidence>
<keyword evidence="1 2" id="KW-0597">Phosphoprotein</keyword>
<dbReference type="CDD" id="cd12148">
    <property type="entry name" value="fungal_TF_MHR"/>
    <property type="match status" value="1"/>
</dbReference>
<dbReference type="GeneID" id="67013598"/>
<dbReference type="OrthoDB" id="60033at2759"/>
<organism evidence="6 7">
    <name type="scientific">Alternaria atra</name>
    <dbReference type="NCBI Taxonomy" id="119953"/>
    <lineage>
        <taxon>Eukaryota</taxon>
        <taxon>Fungi</taxon>
        <taxon>Dikarya</taxon>
        <taxon>Ascomycota</taxon>
        <taxon>Pezizomycotina</taxon>
        <taxon>Dothideomycetes</taxon>
        <taxon>Pleosporomycetidae</taxon>
        <taxon>Pleosporales</taxon>
        <taxon>Pleosporineae</taxon>
        <taxon>Pleosporaceae</taxon>
        <taxon>Alternaria</taxon>
        <taxon>Alternaria sect. Ulocladioides</taxon>
    </lineage>
</organism>
<feature type="domain" description="Response regulatory" evidence="5">
    <location>
        <begin position="1517"/>
        <end position="1647"/>
    </location>
</feature>
<feature type="compositionally biased region" description="Polar residues" evidence="3">
    <location>
        <begin position="1488"/>
        <end position="1504"/>
    </location>
</feature>
<feature type="compositionally biased region" description="Basic and acidic residues" evidence="3">
    <location>
        <begin position="1416"/>
        <end position="1449"/>
    </location>
</feature>
<feature type="region of interest" description="Disordered" evidence="3">
    <location>
        <begin position="1416"/>
        <end position="1506"/>
    </location>
</feature>
<dbReference type="Gene3D" id="3.40.50.2300">
    <property type="match status" value="1"/>
</dbReference>
<sequence length="1659" mass="184509">MFDRIQHSAMCLSPTSKRQLKGAGESSHKRSDKAPSTSETAPSAPLPVLPEQEDLDGCQRMVFDPYDSGLEGQPHDMTSPVKCGMAEVRDILTAQGINPHLIRVAPYPIEDVTTQAVEDFLNGTGALLHLWDQKEAMALTKSVYHPQNDGTPVHATEVFAMAALHHAPPSQAESGPAVFQERVRELGQLGAYIALDLKTTAQPKAEQARTHLESLDKWHRTLPPPMQLSRLSLARPFSMNLAMKRSLLQIHILFLGIFTEPYRKCLVDLGNFRLSNASVEIDGLEDLAYLEEQCILAARQSARVASLLQIDNLVRAHCWVSIYTSFTGCAILLFSASQKLLGLYDEEIGQDLSYASSHLNLLSLCSYDNFVAKELYTKLQIIFNDIREVAVSPVYRKMRDARIFVKDPRLVPRSHYDSIVGAEELLPVTGSNGQSPRTYAAPFSFRLSERSTLHDALIMHVELLRLRLPVQGAFVVLTDGNTPYFLAGTPRPQPSEENGSRAESASWLGTDDADLQQWLWIFQQTISVNMSPASSKETIFTVLSLNQNDRLSKLSSVCCAPHLSFYAGTPITSKQGTTIGAVFVVDDSARKGFSDKDGELLTVTAEKCMAQLESARETAVQERWKRMNDQLCRFVESRAIRDQQLEEPPSLGRTDQQRRRKVQIEEVQNLALRHDQDPSKAENVALPENDFSMGAESKRLIHAEIETAQRVVKEDEIHKARVITAQVNKDSKRSSGQGETTYRKIFRRAAECLQEALQVDGVLFTDGLIGYHGVVQPMAEVEEELEREIVQRPQRERFPEESIGDDPFSPENGRPPPDAPLRQQGNSGGVQGATTRTYTSPEYLRGIYVERPAEILGISTRNPGLAPESKSLNETTMGLAKLDEAHLQLLMDSYPDGNMWYFHDTTHICYLLRNDTLIEDDSPEQTRRLISNFPGIRQMIFQPLTDPVSLKRLAGCLAWSTRTLPVLSDTTDLPSLRGFLHVLESEISRIDASAAAKQKEAFISSISHELRTPLHGILGSIQLLADTDLDPFQTGLADTIESSGSALNETLTSVLSYARINQFERQQHKYRQRRPPDADWSLSNKMHLPPGPDTDFKGLYVCTNIALLCEDIAGVLEAGQSYDRPTDRCDISVVVEIDYEENWNYFIEPGALRRIAMNIIGNALKYTTEGSVTITLSASKTATGETKIGGDNSSRRTITLTVKDTGKGISKDFMENHLFVPFTQEDTTLSHGVGLGMSIVKSLVSLLAGEIIVDSEPGKGTEVTVMMPMRLCDSDQEEMGKPALELERCTASLREEHLSVLLFGFPSVVRLAVEKYLREWFYCNLLDSTDHAKPDVVLVEEGNDEAASDVERTAQRYGRCGVLLSIAMIADALAKPMRPIKGYRKWERIPRPIGPRNLGKALSACVVKLRELRGHGCSGERDESDRGQYIHGETDQQSRDDKRSVEEGTRNSSRKRSQATLAISDTANSENVPLPVMENTLHRHTDTPNETVLPNRSGSFVADSQSEKSSMDPLNLRILVVEDNAVNRRLLGAFLKKYGCRHVQYAENGALAVMMVEGRSEGFDVIFMDLSMPVMNGFTATREIRCIEHERRSAQSSFDPITPAYIVALTGLASERDEDEALAAGVDKFVTKPVQFDQLSRLLKQREEDSSISGQGQSS</sequence>
<dbReference type="Pfam" id="PF00512">
    <property type="entry name" value="HisKA"/>
    <property type="match status" value="1"/>
</dbReference>
<evidence type="ECO:0000256" key="2">
    <source>
        <dbReference type="PROSITE-ProRule" id="PRU00169"/>
    </source>
</evidence>
<dbReference type="Pfam" id="PF02518">
    <property type="entry name" value="HATPase_c"/>
    <property type="match status" value="1"/>
</dbReference>
<gene>
    <name evidence="6" type="ORF">ALTATR162_LOCUS2181</name>
</gene>
<dbReference type="InterPro" id="IPR003594">
    <property type="entry name" value="HATPase_dom"/>
</dbReference>
<dbReference type="SUPFAM" id="SSF55874">
    <property type="entry name" value="ATPase domain of HSP90 chaperone/DNA topoisomerase II/histidine kinase"/>
    <property type="match status" value="1"/>
</dbReference>
<dbReference type="SUPFAM" id="SSF52172">
    <property type="entry name" value="CheY-like"/>
    <property type="match status" value="1"/>
</dbReference>
<dbReference type="CDD" id="cd00082">
    <property type="entry name" value="HisKA"/>
    <property type="match status" value="1"/>
</dbReference>
<comment type="caution">
    <text evidence="6">The sequence shown here is derived from an EMBL/GenBank/DDBJ whole genome shotgun (WGS) entry which is preliminary data.</text>
</comment>
<feature type="domain" description="Histidine kinase" evidence="4">
    <location>
        <begin position="1005"/>
        <end position="1271"/>
    </location>
</feature>
<dbReference type="InterPro" id="IPR011006">
    <property type="entry name" value="CheY-like_superfamily"/>
</dbReference>
<dbReference type="PANTHER" id="PTHR43719:SF72">
    <property type="entry name" value="HISTIDINE KINASE_RESPONSE REGULATOR, PUTATIVE (AFU_ORTHOLOGUE AFUA_8G06140)-RELATED"/>
    <property type="match status" value="1"/>
</dbReference>
<dbReference type="CDD" id="cd17546">
    <property type="entry name" value="REC_hyHK_CKI1_RcsC-like"/>
    <property type="match status" value="1"/>
</dbReference>
<dbReference type="SMART" id="SM00388">
    <property type="entry name" value="HisKA"/>
    <property type="match status" value="1"/>
</dbReference>
<dbReference type="InterPro" id="IPR036890">
    <property type="entry name" value="HATPase_C_sf"/>
</dbReference>
<dbReference type="InterPro" id="IPR005467">
    <property type="entry name" value="His_kinase_dom"/>
</dbReference>
<dbReference type="EMBL" id="CAJRGZ010000015">
    <property type="protein sequence ID" value="CAG5148304.1"/>
    <property type="molecule type" value="Genomic_DNA"/>
</dbReference>
<dbReference type="Pfam" id="PF00072">
    <property type="entry name" value="Response_reg"/>
    <property type="match status" value="1"/>
</dbReference>
<dbReference type="PROSITE" id="PS50109">
    <property type="entry name" value="HIS_KIN"/>
    <property type="match status" value="1"/>
</dbReference>
<dbReference type="Proteomes" id="UP000676310">
    <property type="component" value="Unassembled WGS sequence"/>
</dbReference>
<dbReference type="SMART" id="SM00387">
    <property type="entry name" value="HATPase_c"/>
    <property type="match status" value="1"/>
</dbReference>
<evidence type="ECO:0000313" key="7">
    <source>
        <dbReference type="Proteomes" id="UP000676310"/>
    </source>
</evidence>
<evidence type="ECO:0000259" key="4">
    <source>
        <dbReference type="PROSITE" id="PS50109"/>
    </source>
</evidence>
<dbReference type="SUPFAM" id="SSF55781">
    <property type="entry name" value="GAF domain-like"/>
    <property type="match status" value="1"/>
</dbReference>
<dbReference type="Gene3D" id="3.30.565.10">
    <property type="entry name" value="Histidine kinase-like ATPase, C-terminal domain"/>
    <property type="match status" value="1"/>
</dbReference>
<protein>
    <submittedName>
        <fullName evidence="6">Uncharacterized protein</fullName>
    </submittedName>
</protein>
<feature type="region of interest" description="Disordered" evidence="3">
    <location>
        <begin position="789"/>
        <end position="836"/>
    </location>
</feature>
<dbReference type="PRINTS" id="PR00344">
    <property type="entry name" value="BCTRLSENSOR"/>
</dbReference>
<dbReference type="Gene3D" id="1.10.287.130">
    <property type="match status" value="1"/>
</dbReference>
<feature type="compositionally biased region" description="Polar residues" evidence="3">
    <location>
        <begin position="1458"/>
        <end position="1471"/>
    </location>
</feature>
<feature type="compositionally biased region" description="Basic and acidic residues" evidence="3">
    <location>
        <begin position="789"/>
        <end position="800"/>
    </location>
</feature>
<dbReference type="SMART" id="SM00448">
    <property type="entry name" value="REC"/>
    <property type="match status" value="1"/>
</dbReference>
<evidence type="ECO:0000313" key="6">
    <source>
        <dbReference type="EMBL" id="CAG5148304.1"/>
    </source>
</evidence>
<dbReference type="RefSeq" id="XP_043165718.1">
    <property type="nucleotide sequence ID" value="XM_043309783.1"/>
</dbReference>
<feature type="region of interest" description="Disordered" evidence="3">
    <location>
        <begin position="1"/>
        <end position="52"/>
    </location>
</feature>
<dbReference type="SUPFAM" id="SSF47384">
    <property type="entry name" value="Homodimeric domain of signal transducing histidine kinase"/>
    <property type="match status" value="1"/>
</dbReference>
<reference evidence="6" key="1">
    <citation type="submission" date="2021-05" db="EMBL/GenBank/DDBJ databases">
        <authorList>
            <person name="Stam R."/>
        </authorList>
    </citation>
    <scope>NUCLEOTIDE SEQUENCE</scope>
    <source>
        <strain evidence="6">CS162</strain>
    </source>
</reference>
<evidence type="ECO:0000256" key="3">
    <source>
        <dbReference type="SAM" id="MobiDB-lite"/>
    </source>
</evidence>
<accession>A0A8J2N328</accession>
<dbReference type="InterPro" id="IPR004358">
    <property type="entry name" value="Sig_transdc_His_kin-like_C"/>
</dbReference>
<dbReference type="InterPro" id="IPR036097">
    <property type="entry name" value="HisK_dim/P_sf"/>
</dbReference>
<keyword evidence="7" id="KW-1185">Reference proteome</keyword>
<dbReference type="PROSITE" id="PS50110">
    <property type="entry name" value="RESPONSE_REGULATORY"/>
    <property type="match status" value="1"/>
</dbReference>
<dbReference type="InterPro" id="IPR001789">
    <property type="entry name" value="Sig_transdc_resp-reg_receiver"/>
</dbReference>
<name>A0A8J2N328_9PLEO</name>